<accession>A4FFS6</accession>
<dbReference type="InterPro" id="IPR025161">
    <property type="entry name" value="IS402-like_dom"/>
</dbReference>
<sequence>MYTTTAQDSSTARPRRYPTDTTDAEWALIEPLLPTPACETSSGGHPEQHPRRDVVDAIRYVIDNGCKWRGLPADFPPWQTVSGFYNRCSRDNVVLALRDSPREQIRTRAGRHHQPSAGIIDSQSVRAAETAGRDTRGYDAGKKVNGRKRHITTDTLGLLLGVCVTGAHVTDRRGAELLLRYLRTTQQRLSLLRADAGYAGRLITWADTALGITLHIVRKITGQIGSQALPRRWVVERTLSWITQARRTVRDYERLPAHSETVINWAAITLMTRQLTHQPRSKTATQLPDRRATARSRARAGSSGLLRAAGWRTPPRSSGRVRTSSVTVTPSLKWLRRIIRSDAWLPASTSVMIRAAPAANSAWQHASTNRLATPLPCADGASAIHSR</sequence>
<evidence type="ECO:0000259" key="3">
    <source>
        <dbReference type="Pfam" id="PF13340"/>
    </source>
</evidence>
<feature type="compositionally biased region" description="Polar residues" evidence="1">
    <location>
        <begin position="1"/>
        <end position="12"/>
    </location>
</feature>
<feature type="compositionally biased region" description="Polar residues" evidence="1">
    <location>
        <begin position="277"/>
        <end position="286"/>
    </location>
</feature>
<evidence type="ECO:0000313" key="5">
    <source>
        <dbReference type="Proteomes" id="UP000006728"/>
    </source>
</evidence>
<evidence type="ECO:0000313" key="4">
    <source>
        <dbReference type="EMBL" id="CAM02901.1"/>
    </source>
</evidence>
<dbReference type="PANTHER" id="PTHR30007">
    <property type="entry name" value="PHP DOMAIN PROTEIN"/>
    <property type="match status" value="1"/>
</dbReference>
<dbReference type="eggNOG" id="COG3293">
    <property type="taxonomic scope" value="Bacteria"/>
</dbReference>
<feature type="domain" description="Transposase IS4-like" evidence="2">
    <location>
        <begin position="114"/>
        <end position="267"/>
    </location>
</feature>
<reference evidence="4 5" key="1">
    <citation type="journal article" date="2007" name="Nat. Biotechnol.">
        <title>Complete genome sequence of the erythromycin-producing bacterium Saccharopolyspora erythraea NRRL23338.</title>
        <authorList>
            <person name="Oliynyk M."/>
            <person name="Samborskyy M."/>
            <person name="Lester J.B."/>
            <person name="Mironenko T."/>
            <person name="Scott N."/>
            <person name="Dickens S."/>
            <person name="Haydock S.F."/>
            <person name="Leadlay P.F."/>
        </authorList>
    </citation>
    <scope>NUCLEOTIDE SEQUENCE [LARGE SCALE GENOMIC DNA]</scope>
    <source>
        <strain evidence="5">ATCC 11635 / DSM 40517 / JCM 4748 / NBRC 13426 / NCIMB 8594 / NRRL 2338</strain>
    </source>
</reference>
<gene>
    <name evidence="4" type="ordered locus">SACE_3627</name>
</gene>
<name>A4FFS6_SACEN</name>
<dbReference type="NCBIfam" id="NF033580">
    <property type="entry name" value="transpos_IS5_3"/>
    <property type="match status" value="1"/>
</dbReference>
<dbReference type="Proteomes" id="UP000006728">
    <property type="component" value="Chromosome"/>
</dbReference>
<dbReference type="GO" id="GO:0006313">
    <property type="term" value="P:DNA transposition"/>
    <property type="evidence" value="ECO:0007669"/>
    <property type="project" value="InterPro"/>
</dbReference>
<feature type="compositionally biased region" description="Low complexity" evidence="1">
    <location>
        <begin position="299"/>
        <end position="324"/>
    </location>
</feature>
<feature type="domain" description="Insertion element IS402-like" evidence="3">
    <location>
        <begin position="22"/>
        <end position="94"/>
    </location>
</feature>
<dbReference type="AlphaFoldDB" id="A4FFS6"/>
<dbReference type="EMBL" id="AM420293">
    <property type="protein sequence ID" value="CAM02901.1"/>
    <property type="molecule type" value="Genomic_DNA"/>
</dbReference>
<dbReference type="InterPro" id="IPR002559">
    <property type="entry name" value="Transposase_11"/>
</dbReference>
<dbReference type="KEGG" id="sen:SACE_3627"/>
<protein>
    <submittedName>
        <fullName evidence="4">Transposon tn5714 transposase</fullName>
    </submittedName>
</protein>
<dbReference type="STRING" id="405948.SACE_3627"/>
<dbReference type="Pfam" id="PF13340">
    <property type="entry name" value="DUF4096"/>
    <property type="match status" value="1"/>
</dbReference>
<organism evidence="4 5">
    <name type="scientific">Saccharopolyspora erythraea (strain ATCC 11635 / DSM 40517 / JCM 4748 / NBRC 13426 / NCIMB 8594 / NRRL 2338)</name>
    <dbReference type="NCBI Taxonomy" id="405948"/>
    <lineage>
        <taxon>Bacteria</taxon>
        <taxon>Bacillati</taxon>
        <taxon>Actinomycetota</taxon>
        <taxon>Actinomycetes</taxon>
        <taxon>Pseudonocardiales</taxon>
        <taxon>Pseudonocardiaceae</taxon>
        <taxon>Saccharopolyspora</taxon>
    </lineage>
</organism>
<evidence type="ECO:0000256" key="1">
    <source>
        <dbReference type="SAM" id="MobiDB-lite"/>
    </source>
</evidence>
<feature type="region of interest" description="Disordered" evidence="1">
    <location>
        <begin position="1"/>
        <end position="20"/>
    </location>
</feature>
<proteinExistence type="predicted"/>
<feature type="region of interest" description="Disordered" evidence="1">
    <location>
        <begin position="277"/>
        <end position="324"/>
    </location>
</feature>
<dbReference type="HOGENOM" id="CLU_055261_0_0_11"/>
<keyword evidence="5" id="KW-1185">Reference proteome</keyword>
<dbReference type="Pfam" id="PF01609">
    <property type="entry name" value="DDE_Tnp_1"/>
    <property type="match status" value="1"/>
</dbReference>
<dbReference type="GO" id="GO:0003677">
    <property type="term" value="F:DNA binding"/>
    <property type="evidence" value="ECO:0007669"/>
    <property type="project" value="InterPro"/>
</dbReference>
<dbReference type="GO" id="GO:0004803">
    <property type="term" value="F:transposase activity"/>
    <property type="evidence" value="ECO:0007669"/>
    <property type="project" value="InterPro"/>
</dbReference>
<dbReference type="PANTHER" id="PTHR30007:SF0">
    <property type="entry name" value="TRANSPOSASE"/>
    <property type="match status" value="1"/>
</dbReference>
<evidence type="ECO:0000259" key="2">
    <source>
        <dbReference type="Pfam" id="PF01609"/>
    </source>
</evidence>